<protein>
    <submittedName>
        <fullName evidence="11">TonB family protein</fullName>
    </submittedName>
</protein>
<keyword evidence="9" id="KW-0472">Membrane</keyword>
<dbReference type="OrthoDB" id="7630871at2"/>
<dbReference type="InterPro" id="IPR006260">
    <property type="entry name" value="TonB/TolA_C"/>
</dbReference>
<evidence type="ECO:0000256" key="1">
    <source>
        <dbReference type="ARBA" id="ARBA00004383"/>
    </source>
</evidence>
<proteinExistence type="inferred from homology"/>
<keyword evidence="3" id="KW-0813">Transport</keyword>
<dbReference type="PANTHER" id="PTHR33446:SF14">
    <property type="entry name" value="PROTEIN TONB"/>
    <property type="match status" value="1"/>
</dbReference>
<dbReference type="Pfam" id="PF03544">
    <property type="entry name" value="TonB_C"/>
    <property type="match status" value="1"/>
</dbReference>
<evidence type="ECO:0000256" key="2">
    <source>
        <dbReference type="ARBA" id="ARBA00006555"/>
    </source>
</evidence>
<accession>A0A3T0E6L1</accession>
<dbReference type="EMBL" id="CP018911">
    <property type="protein sequence ID" value="AZU03035.1"/>
    <property type="molecule type" value="Genomic_DNA"/>
</dbReference>
<keyword evidence="4" id="KW-1003">Cell membrane</keyword>
<evidence type="ECO:0000256" key="3">
    <source>
        <dbReference type="ARBA" id="ARBA00022448"/>
    </source>
</evidence>
<keyword evidence="7" id="KW-0653">Protein transport</keyword>
<evidence type="ECO:0000313" key="12">
    <source>
        <dbReference type="Proteomes" id="UP000286954"/>
    </source>
</evidence>
<feature type="domain" description="TonB C-terminal" evidence="10">
    <location>
        <begin position="56"/>
        <end position="149"/>
    </location>
</feature>
<evidence type="ECO:0000256" key="9">
    <source>
        <dbReference type="ARBA" id="ARBA00023136"/>
    </source>
</evidence>
<dbReference type="NCBIfam" id="TIGR01352">
    <property type="entry name" value="tonB_Cterm"/>
    <property type="match status" value="1"/>
</dbReference>
<comment type="similarity">
    <text evidence="2">Belongs to the TonB family.</text>
</comment>
<evidence type="ECO:0000259" key="10">
    <source>
        <dbReference type="PROSITE" id="PS52015"/>
    </source>
</evidence>
<evidence type="ECO:0000256" key="6">
    <source>
        <dbReference type="ARBA" id="ARBA00022692"/>
    </source>
</evidence>
<keyword evidence="5" id="KW-0997">Cell inner membrane</keyword>
<evidence type="ECO:0000256" key="5">
    <source>
        <dbReference type="ARBA" id="ARBA00022519"/>
    </source>
</evidence>
<dbReference type="SUPFAM" id="SSF74653">
    <property type="entry name" value="TolA/TonB C-terminal domain"/>
    <property type="match status" value="1"/>
</dbReference>
<organism evidence="11 12">
    <name type="scientific">Glycocaulis alkaliphilus</name>
    <dbReference type="NCBI Taxonomy" id="1434191"/>
    <lineage>
        <taxon>Bacteria</taxon>
        <taxon>Pseudomonadati</taxon>
        <taxon>Pseudomonadota</taxon>
        <taxon>Alphaproteobacteria</taxon>
        <taxon>Maricaulales</taxon>
        <taxon>Maricaulaceae</taxon>
        <taxon>Glycocaulis</taxon>
    </lineage>
</organism>
<evidence type="ECO:0000313" key="11">
    <source>
        <dbReference type="EMBL" id="AZU03035.1"/>
    </source>
</evidence>
<dbReference type="AlphaFoldDB" id="A0A3T0E6L1"/>
<reference evidence="11 12" key="1">
    <citation type="submission" date="2016-12" db="EMBL/GenBank/DDBJ databases">
        <title>The genome of dimorphic prosthecate Glycocaulis alkaliphilus 6b-8t, isolated from crude oil dictates its adaptability in petroleum environments.</title>
        <authorList>
            <person name="Wu X.-L."/>
            <person name="Geng S."/>
        </authorList>
    </citation>
    <scope>NUCLEOTIDE SEQUENCE [LARGE SCALE GENOMIC DNA]</scope>
    <source>
        <strain evidence="11 12">6B-8</strain>
    </source>
</reference>
<dbReference type="GO" id="GO:0005886">
    <property type="term" value="C:plasma membrane"/>
    <property type="evidence" value="ECO:0007669"/>
    <property type="project" value="UniProtKB-SubCell"/>
</dbReference>
<dbReference type="PROSITE" id="PS52015">
    <property type="entry name" value="TONB_CTD"/>
    <property type="match status" value="1"/>
</dbReference>
<dbReference type="PROSITE" id="PS51257">
    <property type="entry name" value="PROKAR_LIPOPROTEIN"/>
    <property type="match status" value="1"/>
</dbReference>
<keyword evidence="6" id="KW-0812">Transmembrane</keyword>
<dbReference type="GO" id="GO:0015031">
    <property type="term" value="P:protein transport"/>
    <property type="evidence" value="ECO:0007669"/>
    <property type="project" value="UniProtKB-KW"/>
</dbReference>
<comment type="subcellular location">
    <subcellularLocation>
        <location evidence="1">Cell inner membrane</location>
        <topology evidence="1">Single-pass membrane protein</topology>
        <orientation evidence="1">Periplasmic side</orientation>
    </subcellularLocation>
</comment>
<dbReference type="Proteomes" id="UP000286954">
    <property type="component" value="Chromosome"/>
</dbReference>
<name>A0A3T0E6L1_9PROT</name>
<evidence type="ECO:0000256" key="4">
    <source>
        <dbReference type="ARBA" id="ARBA00022475"/>
    </source>
</evidence>
<keyword evidence="12" id="KW-1185">Reference proteome</keyword>
<evidence type="ECO:0000256" key="7">
    <source>
        <dbReference type="ARBA" id="ARBA00022927"/>
    </source>
</evidence>
<keyword evidence="8" id="KW-1133">Transmembrane helix</keyword>
<dbReference type="GO" id="GO:0055085">
    <property type="term" value="P:transmembrane transport"/>
    <property type="evidence" value="ECO:0007669"/>
    <property type="project" value="InterPro"/>
</dbReference>
<dbReference type="InterPro" id="IPR037682">
    <property type="entry name" value="TonB_C"/>
</dbReference>
<evidence type="ECO:0000256" key="8">
    <source>
        <dbReference type="ARBA" id="ARBA00022989"/>
    </source>
</evidence>
<dbReference type="KEGG" id="gak:X907_0487"/>
<gene>
    <name evidence="11" type="ORF">X907_0487</name>
</gene>
<dbReference type="Gene3D" id="3.30.2420.10">
    <property type="entry name" value="TonB"/>
    <property type="match status" value="1"/>
</dbReference>
<dbReference type="PANTHER" id="PTHR33446">
    <property type="entry name" value="PROTEIN TONB-RELATED"/>
    <property type="match status" value="1"/>
</dbReference>
<dbReference type="RefSeq" id="WP_127565462.1">
    <property type="nucleotide sequence ID" value="NZ_BMFB01000002.1"/>
</dbReference>
<dbReference type="InterPro" id="IPR051045">
    <property type="entry name" value="TonB-dependent_transducer"/>
</dbReference>
<sequence>MRTTPLLALAGLATLLSGCVSVPTPMTDPRERGPFMPQSQMPLMPNIARMAPSEGCQGEPLSAVHAPLPEYPARGWARGEQGWSIVQFDVDETGAVENVRIAQGVPGRFFDREARRAVEQWQFAPLSEGAHLTGCTVMFEFVLGQVRIR</sequence>